<evidence type="ECO:0000256" key="1">
    <source>
        <dbReference type="SAM" id="MobiDB-lite"/>
    </source>
</evidence>
<dbReference type="EMBL" id="CP062803">
    <property type="protein sequence ID" value="QOT75069.1"/>
    <property type="molecule type" value="Genomic_DNA"/>
</dbReference>
<gene>
    <name evidence="2" type="ORF">F7R26_012530</name>
</gene>
<dbReference type="GeneID" id="98401736"/>
<name>A0A643G628_9BURK</name>
<reference evidence="2 3" key="1">
    <citation type="submission" date="2020-10" db="EMBL/GenBank/DDBJ databases">
        <title>Complete genome sequence of Cupriavidus basilensis CCUG 49340T.</title>
        <authorList>
            <person name="Salva-Serra F."/>
            <person name="Donoso R.A."/>
            <person name="Cho K.H."/>
            <person name="Yoo J.A."/>
            <person name="Lee K."/>
            <person name="Yoon S.-H."/>
            <person name="Perez-Pantoja D."/>
            <person name="Moore E.R.B."/>
        </authorList>
    </citation>
    <scope>NUCLEOTIDE SEQUENCE [LARGE SCALE GENOMIC DNA]</scope>
    <source>
        <strain evidence="3">CCUG 49340</strain>
    </source>
</reference>
<feature type="compositionally biased region" description="Low complexity" evidence="1">
    <location>
        <begin position="54"/>
        <end position="76"/>
    </location>
</feature>
<protein>
    <submittedName>
        <fullName evidence="2">Uncharacterized protein</fullName>
    </submittedName>
</protein>
<feature type="region of interest" description="Disordered" evidence="1">
    <location>
        <begin position="39"/>
        <end position="83"/>
    </location>
</feature>
<feature type="region of interest" description="Disordered" evidence="1">
    <location>
        <begin position="96"/>
        <end position="153"/>
    </location>
</feature>
<evidence type="ECO:0000313" key="2">
    <source>
        <dbReference type="EMBL" id="QOT75069.1"/>
    </source>
</evidence>
<proteinExistence type="predicted"/>
<dbReference type="AlphaFoldDB" id="A0A643G628"/>
<dbReference type="Proteomes" id="UP000397656">
    <property type="component" value="Chromosome 1"/>
</dbReference>
<organism evidence="2 3">
    <name type="scientific">Cupriavidus basilensis</name>
    <dbReference type="NCBI Taxonomy" id="68895"/>
    <lineage>
        <taxon>Bacteria</taxon>
        <taxon>Pseudomonadati</taxon>
        <taxon>Pseudomonadota</taxon>
        <taxon>Betaproteobacteria</taxon>
        <taxon>Burkholderiales</taxon>
        <taxon>Burkholderiaceae</taxon>
        <taxon>Cupriavidus</taxon>
    </lineage>
</organism>
<evidence type="ECO:0000313" key="3">
    <source>
        <dbReference type="Proteomes" id="UP000397656"/>
    </source>
</evidence>
<dbReference type="RefSeq" id="WP_150983270.1">
    <property type="nucleotide sequence ID" value="NZ_CP062803.1"/>
</dbReference>
<feature type="compositionally biased region" description="Low complexity" evidence="1">
    <location>
        <begin position="130"/>
        <end position="153"/>
    </location>
</feature>
<accession>A0A643G628</accession>
<sequence length="153" mass="15332">MKLIRNLLARIFGNGRSEAEAASRREIAISAPVINLASRLNPQAPPRRNPTAPSPRAVAAASVPRRAPAASASRSSTTDDGMSMLPAAMLLSSHSDDGIAADSGSFGNSWSAPVSRGGSFDGGGASGNWDSGSSSSSDSCSSSDSGSSSCSSD</sequence>